<evidence type="ECO:0000259" key="15">
    <source>
        <dbReference type="SMART" id="SM00563"/>
    </source>
</evidence>
<keyword evidence="12 16" id="KW-0012">Acyltransferase</keyword>
<protein>
    <submittedName>
        <fullName evidence="16">Lysophosphatidylcholine acyltransferase</fullName>
    </submittedName>
</protein>
<dbReference type="Proteomes" id="UP001651158">
    <property type="component" value="Unassembled WGS sequence"/>
</dbReference>
<feature type="transmembrane region" description="Helical" evidence="14">
    <location>
        <begin position="84"/>
        <end position="109"/>
    </location>
</feature>
<gene>
    <name evidence="16" type="ORF">TcWFU_000202</name>
</gene>
<evidence type="ECO:0000256" key="2">
    <source>
        <dbReference type="ARBA" id="ARBA00005189"/>
    </source>
</evidence>
<evidence type="ECO:0000256" key="1">
    <source>
        <dbReference type="ARBA" id="ARBA00004370"/>
    </source>
</evidence>
<evidence type="ECO:0000256" key="10">
    <source>
        <dbReference type="ARBA" id="ARBA00023209"/>
    </source>
</evidence>
<evidence type="ECO:0000256" key="13">
    <source>
        <dbReference type="ARBA" id="ARBA00025707"/>
    </source>
</evidence>
<keyword evidence="4" id="KW-0444">Lipid biosynthesis</keyword>
<evidence type="ECO:0000256" key="14">
    <source>
        <dbReference type="SAM" id="Phobius"/>
    </source>
</evidence>
<keyword evidence="8" id="KW-0443">Lipid metabolism</keyword>
<sequence>MIQTLFLFWSNSSRGAWWSRSHIGCSAVCYIAWQIVQITSGCCHFEVMEELDGANCDEPLLYDTPLRNPFVHSIHISPARRVQLWLFAVFIFPFRLLFMLTFLFLALFFGELATWRMDFSKPMTGFRKHVLLPIFIFCGRMLFSSGGFIWVGHKGERASCEEAPILVLAPHSSFYDSLVFLSLGMPSVVGKTETALSPIGSFIKMTQPILVNRDDPSSRQNTLAEIRRRALSNGKWPQVLIFPEGTCTNRSCLINYKQGAFTVGCPVQPAILRWGYAVDSITWTWDGPGVLELLWLTALQPYITLEIEFLPVYVPNDAEKEDPQLYAKNVRAVMAKAANLPTTELSFDDCHRIRKAIQFNLPMAYHINEYGKLTKYLFREPRPEGQISASQAPYVTERLLSMAVAAREWHVESMVTGVPKALTPSKLAHIFLPPGCEATKDAMRDKVTLLRKVVAALPKTFSNHPDIRILVVHLCFLMFSSSPSVAMRLAFQAFDTTAAHSAFTVVPTEDGDCDDMDKFASRSISSDDAVRLLTAAYNLSAEEATALLPSSGTKGGSYHHDVITPGYLTQAMNNHYLKLVSIYEDYKNELSRLRGQSEQPISETSSTSNSICSLLSLGTEEVAFKPGHRREASNTSIASSTISLEQTAETDLRNRVVTPL</sequence>
<feature type="transmembrane region" description="Helical" evidence="14">
    <location>
        <begin position="130"/>
        <end position="151"/>
    </location>
</feature>
<dbReference type="PANTHER" id="PTHR23063:SF52">
    <property type="entry name" value="LYSOPHOSPHATIDYLCHOLINE ACYLTRANSFERASE"/>
    <property type="match status" value="1"/>
</dbReference>
<dbReference type="EMBL" id="JAKROA010000006">
    <property type="protein sequence ID" value="KAL5105999.1"/>
    <property type="molecule type" value="Genomic_DNA"/>
</dbReference>
<dbReference type="Pfam" id="PF01553">
    <property type="entry name" value="Acyltransferase"/>
    <property type="match status" value="1"/>
</dbReference>
<evidence type="ECO:0000313" key="16">
    <source>
        <dbReference type="EMBL" id="KAL5105999.1"/>
    </source>
</evidence>
<name>A0ABR4Q940_9CEST</name>
<keyword evidence="11" id="KW-1208">Phospholipid metabolism</keyword>
<dbReference type="CDD" id="cd07991">
    <property type="entry name" value="LPLAT_LPCAT1-like"/>
    <property type="match status" value="1"/>
</dbReference>
<evidence type="ECO:0000313" key="17">
    <source>
        <dbReference type="Proteomes" id="UP001651158"/>
    </source>
</evidence>
<dbReference type="SUPFAM" id="SSF69593">
    <property type="entry name" value="Glycerol-3-phosphate (1)-acyltransferase"/>
    <property type="match status" value="1"/>
</dbReference>
<evidence type="ECO:0000256" key="3">
    <source>
        <dbReference type="ARBA" id="ARBA00008655"/>
    </source>
</evidence>
<dbReference type="InterPro" id="IPR002123">
    <property type="entry name" value="Plipid/glycerol_acylTrfase"/>
</dbReference>
<comment type="subcellular location">
    <subcellularLocation>
        <location evidence="1">Membrane</location>
    </subcellularLocation>
</comment>
<comment type="pathway">
    <text evidence="13">Phospholipid metabolism.</text>
</comment>
<evidence type="ECO:0000256" key="4">
    <source>
        <dbReference type="ARBA" id="ARBA00022516"/>
    </source>
</evidence>
<keyword evidence="7 14" id="KW-1133">Transmembrane helix</keyword>
<keyword evidence="6 14" id="KW-0812">Transmembrane</keyword>
<comment type="caution">
    <text evidence="16">The sequence shown here is derived from an EMBL/GenBank/DDBJ whole genome shotgun (WGS) entry which is preliminary data.</text>
</comment>
<evidence type="ECO:0000256" key="7">
    <source>
        <dbReference type="ARBA" id="ARBA00022989"/>
    </source>
</evidence>
<keyword evidence="9 14" id="KW-0472">Membrane</keyword>
<evidence type="ECO:0000256" key="12">
    <source>
        <dbReference type="ARBA" id="ARBA00023315"/>
    </source>
</evidence>
<dbReference type="InterPro" id="IPR045252">
    <property type="entry name" value="LPCAT1-like"/>
</dbReference>
<accession>A0ABR4Q940</accession>
<feature type="domain" description="Phospholipid/glycerol acyltransferase" evidence="15">
    <location>
        <begin position="165"/>
        <end position="275"/>
    </location>
</feature>
<comment type="similarity">
    <text evidence="3">Belongs to the 1-acyl-sn-glycerol-3-phosphate acyltransferase family.</text>
</comment>
<keyword evidence="17" id="KW-1185">Reference proteome</keyword>
<reference evidence="16 17" key="1">
    <citation type="journal article" date="2022" name="Front. Cell. Infect. Microbiol.">
        <title>The Genomes of Two Strains of Taenia crassiceps the Animal Model for the Study of Human Cysticercosis.</title>
        <authorList>
            <person name="Bobes R.J."/>
            <person name="Estrada K."/>
            <person name="Rios-Valencia D.G."/>
            <person name="Calderon-Gallegos A."/>
            <person name="de la Torre P."/>
            <person name="Carrero J.C."/>
            <person name="Sanchez-Flores A."/>
            <person name="Laclette J.P."/>
        </authorList>
    </citation>
    <scope>NUCLEOTIDE SEQUENCE [LARGE SCALE GENOMIC DNA]</scope>
    <source>
        <strain evidence="16">WFUcys</strain>
    </source>
</reference>
<evidence type="ECO:0000256" key="5">
    <source>
        <dbReference type="ARBA" id="ARBA00022679"/>
    </source>
</evidence>
<dbReference type="PANTHER" id="PTHR23063">
    <property type="entry name" value="PHOSPHOLIPID ACYLTRANSFERASE"/>
    <property type="match status" value="1"/>
</dbReference>
<evidence type="ECO:0000256" key="6">
    <source>
        <dbReference type="ARBA" id="ARBA00022692"/>
    </source>
</evidence>
<evidence type="ECO:0000256" key="8">
    <source>
        <dbReference type="ARBA" id="ARBA00023098"/>
    </source>
</evidence>
<proteinExistence type="inferred from homology"/>
<dbReference type="GO" id="GO:0016746">
    <property type="term" value="F:acyltransferase activity"/>
    <property type="evidence" value="ECO:0007669"/>
    <property type="project" value="UniProtKB-KW"/>
</dbReference>
<evidence type="ECO:0000256" key="11">
    <source>
        <dbReference type="ARBA" id="ARBA00023264"/>
    </source>
</evidence>
<dbReference type="SMART" id="SM00563">
    <property type="entry name" value="PlsC"/>
    <property type="match status" value="1"/>
</dbReference>
<keyword evidence="10" id="KW-0594">Phospholipid biosynthesis</keyword>
<comment type="pathway">
    <text evidence="2">Lipid metabolism.</text>
</comment>
<evidence type="ECO:0000256" key="9">
    <source>
        <dbReference type="ARBA" id="ARBA00023136"/>
    </source>
</evidence>
<keyword evidence="5" id="KW-0808">Transferase</keyword>
<organism evidence="16 17">
    <name type="scientific">Taenia crassiceps</name>
    <dbReference type="NCBI Taxonomy" id="6207"/>
    <lineage>
        <taxon>Eukaryota</taxon>
        <taxon>Metazoa</taxon>
        <taxon>Spiralia</taxon>
        <taxon>Lophotrochozoa</taxon>
        <taxon>Platyhelminthes</taxon>
        <taxon>Cestoda</taxon>
        <taxon>Eucestoda</taxon>
        <taxon>Cyclophyllidea</taxon>
        <taxon>Taeniidae</taxon>
        <taxon>Taenia</taxon>
    </lineage>
</organism>